<evidence type="ECO:0000313" key="2">
    <source>
        <dbReference type="EMBL" id="KAG9461592.1"/>
    </source>
</evidence>
<reference evidence="2" key="1">
    <citation type="thesis" date="2020" institute="ProQuest LLC" country="789 East Eisenhower Parkway, Ann Arbor, MI, USA">
        <title>Comparative Genomics and Chromosome Evolution.</title>
        <authorList>
            <person name="Mudd A.B."/>
        </authorList>
    </citation>
    <scope>NUCLEOTIDE SEQUENCE</scope>
    <source>
        <strain evidence="2">HN-11 Male</strain>
        <tissue evidence="2">Kidney and liver</tissue>
    </source>
</reference>
<gene>
    <name evidence="2" type="ORF">GDO78_016309</name>
</gene>
<accession>A0A8J6E6B4</accession>
<name>A0A8J6E6B4_ELECQ</name>
<organism evidence="2 3">
    <name type="scientific">Eleutherodactylus coqui</name>
    <name type="common">Puerto Rican coqui</name>
    <dbReference type="NCBI Taxonomy" id="57060"/>
    <lineage>
        <taxon>Eukaryota</taxon>
        <taxon>Metazoa</taxon>
        <taxon>Chordata</taxon>
        <taxon>Craniata</taxon>
        <taxon>Vertebrata</taxon>
        <taxon>Euteleostomi</taxon>
        <taxon>Amphibia</taxon>
        <taxon>Batrachia</taxon>
        <taxon>Anura</taxon>
        <taxon>Neobatrachia</taxon>
        <taxon>Hyloidea</taxon>
        <taxon>Eleutherodactylidae</taxon>
        <taxon>Eleutherodactylinae</taxon>
        <taxon>Eleutherodactylus</taxon>
        <taxon>Eleutherodactylus</taxon>
    </lineage>
</organism>
<feature type="compositionally biased region" description="Basic and acidic residues" evidence="1">
    <location>
        <begin position="46"/>
        <end position="76"/>
    </location>
</feature>
<dbReference type="AlphaFoldDB" id="A0A8J6E6B4"/>
<protein>
    <submittedName>
        <fullName evidence="2">Uncharacterized protein</fullName>
    </submittedName>
</protein>
<keyword evidence="3" id="KW-1185">Reference proteome</keyword>
<evidence type="ECO:0000313" key="3">
    <source>
        <dbReference type="Proteomes" id="UP000770717"/>
    </source>
</evidence>
<feature type="region of interest" description="Disordered" evidence="1">
    <location>
        <begin position="36"/>
        <end position="76"/>
    </location>
</feature>
<sequence>MKIAESRPAGSARNCAIRTNKADPDLRERNIKCTGIMSQPKRQRGKRPDLRTERELWMSEKKEDSGFQYETDKSGF</sequence>
<proteinExistence type="predicted"/>
<dbReference type="Proteomes" id="UP000770717">
    <property type="component" value="Unassembled WGS sequence"/>
</dbReference>
<comment type="caution">
    <text evidence="2">The sequence shown here is derived from an EMBL/GenBank/DDBJ whole genome shotgun (WGS) entry which is preliminary data.</text>
</comment>
<feature type="region of interest" description="Disordered" evidence="1">
    <location>
        <begin position="1"/>
        <end position="23"/>
    </location>
</feature>
<evidence type="ECO:0000256" key="1">
    <source>
        <dbReference type="SAM" id="MobiDB-lite"/>
    </source>
</evidence>
<dbReference type="EMBL" id="WNTK01019107">
    <property type="protein sequence ID" value="KAG9461592.1"/>
    <property type="molecule type" value="Genomic_DNA"/>
</dbReference>